<proteinExistence type="inferred from homology"/>
<dbReference type="Pfam" id="PF00067">
    <property type="entry name" value="p450"/>
    <property type="match status" value="1"/>
</dbReference>
<evidence type="ECO:0000256" key="2">
    <source>
        <dbReference type="ARBA" id="ARBA00010617"/>
    </source>
</evidence>
<dbReference type="Proteomes" id="UP000239209">
    <property type="component" value="Unassembled WGS sequence"/>
</dbReference>
<dbReference type="GO" id="GO:0020037">
    <property type="term" value="F:heme binding"/>
    <property type="evidence" value="ECO:0007669"/>
    <property type="project" value="InterPro"/>
</dbReference>
<dbReference type="RefSeq" id="WP_106128658.1">
    <property type="nucleotide sequence ID" value="NZ_PVZG01000011.1"/>
</dbReference>
<accession>A0A2T0S122</accession>
<comment type="cofactor">
    <cofactor evidence="1 3">
        <name>heme</name>
        <dbReference type="ChEBI" id="CHEBI:30413"/>
    </cofactor>
</comment>
<evidence type="ECO:0000313" key="5">
    <source>
        <dbReference type="EMBL" id="PRY27124.1"/>
    </source>
</evidence>
<name>A0A2T0S122_9ACTN</name>
<dbReference type="GO" id="GO:0004497">
    <property type="term" value="F:monooxygenase activity"/>
    <property type="evidence" value="ECO:0007669"/>
    <property type="project" value="UniProtKB-KW"/>
</dbReference>
<keyword evidence="3 4" id="KW-0349">Heme</keyword>
<gene>
    <name evidence="5" type="ORF">CLV70_11188</name>
</gene>
<keyword evidence="4" id="KW-0560">Oxidoreductase</keyword>
<evidence type="ECO:0000256" key="3">
    <source>
        <dbReference type="PIRSR" id="PIRSR602401-1"/>
    </source>
</evidence>
<feature type="binding site" description="axial binding residue" evidence="3">
    <location>
        <position position="412"/>
    </location>
    <ligand>
        <name>heme</name>
        <dbReference type="ChEBI" id="CHEBI:30413"/>
    </ligand>
    <ligandPart>
        <name>Fe</name>
        <dbReference type="ChEBI" id="CHEBI:18248"/>
    </ligandPart>
</feature>
<reference evidence="5 6" key="1">
    <citation type="submission" date="2018-03" db="EMBL/GenBank/DDBJ databases">
        <title>Genomic Encyclopedia of Archaeal and Bacterial Type Strains, Phase II (KMG-II): from individual species to whole genera.</title>
        <authorList>
            <person name="Goeker M."/>
        </authorList>
    </citation>
    <scope>NUCLEOTIDE SEQUENCE [LARGE SCALE GENOMIC DNA]</scope>
    <source>
        <strain evidence="5 6">DSM 45348</strain>
    </source>
</reference>
<evidence type="ECO:0000256" key="4">
    <source>
        <dbReference type="RuleBase" id="RU000461"/>
    </source>
</evidence>
<dbReference type="Gene3D" id="1.10.630.10">
    <property type="entry name" value="Cytochrome P450"/>
    <property type="match status" value="1"/>
</dbReference>
<dbReference type="AlphaFoldDB" id="A0A2T0S122"/>
<dbReference type="InterPro" id="IPR050121">
    <property type="entry name" value="Cytochrome_P450_monoxygenase"/>
</dbReference>
<dbReference type="PRINTS" id="PR00463">
    <property type="entry name" value="EP450I"/>
</dbReference>
<dbReference type="SUPFAM" id="SSF48264">
    <property type="entry name" value="Cytochrome P450"/>
    <property type="match status" value="1"/>
</dbReference>
<dbReference type="InterPro" id="IPR036396">
    <property type="entry name" value="Cyt_P450_sf"/>
</dbReference>
<evidence type="ECO:0000313" key="6">
    <source>
        <dbReference type="Proteomes" id="UP000239209"/>
    </source>
</evidence>
<dbReference type="EMBL" id="PVZG01000011">
    <property type="protein sequence ID" value="PRY27124.1"/>
    <property type="molecule type" value="Genomic_DNA"/>
</dbReference>
<dbReference type="PANTHER" id="PTHR24305">
    <property type="entry name" value="CYTOCHROME P450"/>
    <property type="match status" value="1"/>
</dbReference>
<dbReference type="InterPro" id="IPR002401">
    <property type="entry name" value="Cyt_P450_E_grp-I"/>
</dbReference>
<dbReference type="InterPro" id="IPR001128">
    <property type="entry name" value="Cyt_P450"/>
</dbReference>
<dbReference type="PRINTS" id="PR00385">
    <property type="entry name" value="P450"/>
</dbReference>
<dbReference type="OrthoDB" id="9764248at2"/>
<dbReference type="InterPro" id="IPR017972">
    <property type="entry name" value="Cyt_P450_CS"/>
</dbReference>
<keyword evidence="3 4" id="KW-0479">Metal-binding</keyword>
<comment type="similarity">
    <text evidence="2 4">Belongs to the cytochrome P450 family.</text>
</comment>
<organism evidence="5 6">
    <name type="scientific">Pseudosporangium ferrugineum</name>
    <dbReference type="NCBI Taxonomy" id="439699"/>
    <lineage>
        <taxon>Bacteria</taxon>
        <taxon>Bacillati</taxon>
        <taxon>Actinomycetota</taxon>
        <taxon>Actinomycetes</taxon>
        <taxon>Micromonosporales</taxon>
        <taxon>Micromonosporaceae</taxon>
        <taxon>Pseudosporangium</taxon>
    </lineage>
</organism>
<dbReference type="PANTHER" id="PTHR24305:SF166">
    <property type="entry name" value="CYTOCHROME P450 12A4, MITOCHONDRIAL-RELATED"/>
    <property type="match status" value="1"/>
</dbReference>
<dbReference type="GO" id="GO:0016705">
    <property type="term" value="F:oxidoreductase activity, acting on paired donors, with incorporation or reduction of molecular oxygen"/>
    <property type="evidence" value="ECO:0007669"/>
    <property type="project" value="InterPro"/>
</dbReference>
<sequence length="471" mass="52766">MSLSVRTLGGPRPLPLVGNLPELTRGNRLHRVLTDWADTYGPTYRFRMGRTDVVGTADPAHLDVALRRRPDDFRRARRMAEVLEELAPHGVFTAEGKQWRRLRHVATQSLNAAYLRQYFATITRVTERLLGRWEAAAAAGARVDVLDSMLRFTLDVTAGLAMGVDLNALEDDGTGLPSRMATLFPAIADRLFAPFPYWRYAKLPRDRRLAETLDEFAAVVREHFALARDRVNLGRPPSNFLEALVRPLENEPELTDEEVVSNMLTMLVAGEDTTSSLIAWSLHFVAENPDVQERLRAEADEVLGSRRTPDDPPMVGRLKYAAAVVQEAQRMCPVAPYLIVEPTRDLTLTGQDRRELFLPAGQQIFLLNTYGALRDVERFPDPYAFRPQRWLDAEPTAETFPFAPFGGGPRFCPGRNLALLEAGVVVSVLAREMELVPDRSSGPVGEKAAFTVFPTNLFLRPRSRETRPARG</sequence>
<keyword evidence="6" id="KW-1185">Reference proteome</keyword>
<comment type="caution">
    <text evidence="5">The sequence shown here is derived from an EMBL/GenBank/DDBJ whole genome shotgun (WGS) entry which is preliminary data.</text>
</comment>
<dbReference type="GO" id="GO:0005506">
    <property type="term" value="F:iron ion binding"/>
    <property type="evidence" value="ECO:0007669"/>
    <property type="project" value="InterPro"/>
</dbReference>
<dbReference type="PROSITE" id="PS00086">
    <property type="entry name" value="CYTOCHROME_P450"/>
    <property type="match status" value="1"/>
</dbReference>
<keyword evidence="4" id="KW-0503">Monooxygenase</keyword>
<keyword evidence="3 4" id="KW-0408">Iron</keyword>
<evidence type="ECO:0000256" key="1">
    <source>
        <dbReference type="ARBA" id="ARBA00001971"/>
    </source>
</evidence>
<protein>
    <submittedName>
        <fullName evidence="5">Cytochrome P450</fullName>
    </submittedName>
</protein>